<dbReference type="Gene3D" id="3.20.20.100">
    <property type="entry name" value="NADP-dependent oxidoreductase domain"/>
    <property type="match status" value="1"/>
</dbReference>
<gene>
    <name evidence="2" type="ORF">ACFYXQ_04225</name>
</gene>
<dbReference type="PANTHER" id="PTHR43364:SF6">
    <property type="entry name" value="OXIDOREDUCTASE-RELATED"/>
    <property type="match status" value="1"/>
</dbReference>
<dbReference type="InterPro" id="IPR023210">
    <property type="entry name" value="NADP_OxRdtase_dom"/>
</dbReference>
<dbReference type="SUPFAM" id="SSF51430">
    <property type="entry name" value="NAD(P)-linked oxidoreductase"/>
    <property type="match status" value="1"/>
</dbReference>
<dbReference type="EMBL" id="JBIAQY010000001">
    <property type="protein sequence ID" value="MFF3566971.1"/>
    <property type="molecule type" value="Genomic_DNA"/>
</dbReference>
<dbReference type="RefSeq" id="WP_040828081.1">
    <property type="nucleotide sequence ID" value="NZ_JBIAQY010000001.1"/>
</dbReference>
<comment type="caution">
    <text evidence="2">The sequence shown here is derived from an EMBL/GenBank/DDBJ whole genome shotgun (WGS) entry which is preliminary data.</text>
</comment>
<keyword evidence="3" id="KW-1185">Reference proteome</keyword>
<dbReference type="InterPro" id="IPR036812">
    <property type="entry name" value="NAD(P)_OxRdtase_dom_sf"/>
</dbReference>
<sequence length="310" mass="32866">MTVPEINDPDTLPLVLGGNVFGWTADRDESFAVLDAFAEAGGTMIDTADAYSAWVPGHSGGESEAILGEWLAARGNRDRMLIATKVAKSPQRPGLHADNISAAVEDSLRRLGTDHLDIYYAHTDDTAVPLAETLGAFDELVRAGKVRALGASQYTAPRLAEALAVADRAGLTRYSVVQPLYNLLERDVYEGELAELCVRENLAVFPYYGLAMGFLTGKYRPGDDTADSARAPRARAYLNDRGLRVLAALDEIAATHDVPVASVALAWLRARPGVTAPIASARTLPQLPALLASAQLALTAAEVATLTAAG</sequence>
<dbReference type="InterPro" id="IPR050523">
    <property type="entry name" value="AKR_Detox_Biosynth"/>
</dbReference>
<dbReference type="Pfam" id="PF00248">
    <property type="entry name" value="Aldo_ket_red"/>
    <property type="match status" value="1"/>
</dbReference>
<reference evidence="2 3" key="1">
    <citation type="submission" date="2024-10" db="EMBL/GenBank/DDBJ databases">
        <title>The Natural Products Discovery Center: Release of the First 8490 Sequenced Strains for Exploring Actinobacteria Biosynthetic Diversity.</title>
        <authorList>
            <person name="Kalkreuter E."/>
            <person name="Kautsar S.A."/>
            <person name="Yang D."/>
            <person name="Bader C.D."/>
            <person name="Teijaro C.N."/>
            <person name="Fluegel L."/>
            <person name="Davis C.M."/>
            <person name="Simpson J.R."/>
            <person name="Lauterbach L."/>
            <person name="Steele A.D."/>
            <person name="Gui C."/>
            <person name="Meng S."/>
            <person name="Li G."/>
            <person name="Viehrig K."/>
            <person name="Ye F."/>
            <person name="Su P."/>
            <person name="Kiefer A.F."/>
            <person name="Nichols A."/>
            <person name="Cepeda A.J."/>
            <person name="Yan W."/>
            <person name="Fan B."/>
            <person name="Jiang Y."/>
            <person name="Adhikari A."/>
            <person name="Zheng C.-J."/>
            <person name="Schuster L."/>
            <person name="Cowan T.M."/>
            <person name="Smanski M.J."/>
            <person name="Chevrette M.G."/>
            <person name="De Carvalho L.P.S."/>
            <person name="Shen B."/>
        </authorList>
    </citation>
    <scope>NUCLEOTIDE SEQUENCE [LARGE SCALE GENOMIC DNA]</scope>
    <source>
        <strain evidence="2 3">NPDC002593</strain>
    </source>
</reference>
<dbReference type="CDD" id="cd19081">
    <property type="entry name" value="AKR_AKR9C1"/>
    <property type="match status" value="1"/>
</dbReference>
<protein>
    <submittedName>
        <fullName evidence="2">Aldo/keto reductase</fullName>
    </submittedName>
</protein>
<accession>A0ABW6RSI9</accession>
<proteinExistence type="predicted"/>
<evidence type="ECO:0000313" key="2">
    <source>
        <dbReference type="EMBL" id="MFF3566971.1"/>
    </source>
</evidence>
<evidence type="ECO:0000313" key="3">
    <source>
        <dbReference type="Proteomes" id="UP001601992"/>
    </source>
</evidence>
<dbReference type="PANTHER" id="PTHR43364">
    <property type="entry name" value="NADH-SPECIFIC METHYLGLYOXAL REDUCTASE-RELATED"/>
    <property type="match status" value="1"/>
</dbReference>
<evidence type="ECO:0000259" key="1">
    <source>
        <dbReference type="Pfam" id="PF00248"/>
    </source>
</evidence>
<dbReference type="Proteomes" id="UP001601992">
    <property type="component" value="Unassembled WGS sequence"/>
</dbReference>
<organism evidence="2 3">
    <name type="scientific">Nocardia jiangxiensis</name>
    <dbReference type="NCBI Taxonomy" id="282685"/>
    <lineage>
        <taxon>Bacteria</taxon>
        <taxon>Bacillati</taxon>
        <taxon>Actinomycetota</taxon>
        <taxon>Actinomycetes</taxon>
        <taxon>Mycobacteriales</taxon>
        <taxon>Nocardiaceae</taxon>
        <taxon>Nocardia</taxon>
    </lineage>
</organism>
<feature type="domain" description="NADP-dependent oxidoreductase" evidence="1">
    <location>
        <begin position="13"/>
        <end position="308"/>
    </location>
</feature>
<name>A0ABW6RSI9_9NOCA</name>